<comment type="caution">
    <text evidence="2">The sequence shown here is derived from an EMBL/GenBank/DDBJ whole genome shotgun (WGS) entry which is preliminary data.</text>
</comment>
<feature type="domain" description="Thioredoxin-like fold" evidence="1">
    <location>
        <begin position="73"/>
        <end position="185"/>
    </location>
</feature>
<dbReference type="InterPro" id="IPR012336">
    <property type="entry name" value="Thioredoxin-like_fold"/>
</dbReference>
<evidence type="ECO:0000259" key="1">
    <source>
        <dbReference type="Pfam" id="PF13098"/>
    </source>
</evidence>
<sequence length="208" mass="23443">MKMTDAQDPPKHKSLMSPRTQTRRGFLALASGAALAAGRGAAAAEPALGEDGIYHEPWFLQSFLDLREDLDSAAAGGKRLAIMWELRGCPYCRETHLVNFADADITKYIRDNFEVLQLNLIGSRKVTDFDRQELTEKDLAQKYGIRFTPTFQFFPPSSDGIETKEAMAREVARAPGYLKPPHFLSMFRFVRERAYERGSFRDFLAANG</sequence>
<dbReference type="Gene3D" id="3.40.30.10">
    <property type="entry name" value="Glutaredoxin"/>
    <property type="match status" value="1"/>
</dbReference>
<dbReference type="STRING" id="1803665.GCA_001641335_02052"/>
<dbReference type="CDD" id="cd02951">
    <property type="entry name" value="SoxW"/>
    <property type="match status" value="1"/>
</dbReference>
<dbReference type="Pfam" id="PF13098">
    <property type="entry name" value="Thioredoxin_2"/>
    <property type="match status" value="1"/>
</dbReference>
<proteinExistence type="predicted"/>
<dbReference type="InterPro" id="IPR006311">
    <property type="entry name" value="TAT_signal"/>
</dbReference>
<dbReference type="PROSITE" id="PS51318">
    <property type="entry name" value="TAT"/>
    <property type="match status" value="1"/>
</dbReference>
<name>A0A560E3P4_9BRAD</name>
<keyword evidence="3" id="KW-1185">Reference proteome</keyword>
<evidence type="ECO:0000313" key="2">
    <source>
        <dbReference type="EMBL" id="TWB04002.1"/>
    </source>
</evidence>
<dbReference type="AlphaFoldDB" id="A0A560E3P4"/>
<dbReference type="EMBL" id="VITK01000002">
    <property type="protein sequence ID" value="TWB04002.1"/>
    <property type="molecule type" value="Genomic_DNA"/>
</dbReference>
<dbReference type="InterPro" id="IPR041737">
    <property type="entry name" value="SoxW"/>
</dbReference>
<gene>
    <name evidence="2" type="ORF">FBZ96_102476</name>
</gene>
<dbReference type="InterPro" id="IPR036249">
    <property type="entry name" value="Thioredoxin-like_sf"/>
</dbReference>
<protein>
    <submittedName>
        <fullName evidence="2">Thioredoxin-related protein</fullName>
    </submittedName>
</protein>
<reference evidence="2 3" key="1">
    <citation type="submission" date="2019-06" db="EMBL/GenBank/DDBJ databases">
        <title>Genomic Encyclopedia of Type Strains, Phase IV (KMG-V): Genome sequencing to study the core and pangenomes of soil and plant-associated prokaryotes.</title>
        <authorList>
            <person name="Whitman W."/>
        </authorList>
    </citation>
    <scope>NUCLEOTIDE SEQUENCE [LARGE SCALE GENOMIC DNA]</scope>
    <source>
        <strain evidence="2 3">BR 510</strain>
    </source>
</reference>
<evidence type="ECO:0000313" key="3">
    <source>
        <dbReference type="Proteomes" id="UP000319949"/>
    </source>
</evidence>
<dbReference type="SUPFAM" id="SSF52833">
    <property type="entry name" value="Thioredoxin-like"/>
    <property type="match status" value="1"/>
</dbReference>
<dbReference type="Proteomes" id="UP000319949">
    <property type="component" value="Unassembled WGS sequence"/>
</dbReference>
<organism evidence="2 3">
    <name type="scientific">Bradyrhizobium stylosanthis</name>
    <dbReference type="NCBI Taxonomy" id="1803665"/>
    <lineage>
        <taxon>Bacteria</taxon>
        <taxon>Pseudomonadati</taxon>
        <taxon>Pseudomonadota</taxon>
        <taxon>Alphaproteobacteria</taxon>
        <taxon>Hyphomicrobiales</taxon>
        <taxon>Nitrobacteraceae</taxon>
        <taxon>Bradyrhizobium</taxon>
    </lineage>
</organism>
<accession>A0A560E3P4</accession>